<gene>
    <name evidence="1" type="ORF">F0U60_29370</name>
</gene>
<dbReference type="PANTHER" id="PTHR12922:SF7">
    <property type="entry name" value="UBIQUINONE BIOSYNTHESIS PROTEIN COQ4 HOMOLOG, MITOCHONDRIAL"/>
    <property type="match status" value="1"/>
</dbReference>
<evidence type="ECO:0008006" key="3">
    <source>
        <dbReference type="Google" id="ProtNLM"/>
    </source>
</evidence>
<dbReference type="Pfam" id="PF05019">
    <property type="entry name" value="Coq4"/>
    <property type="match status" value="1"/>
</dbReference>
<dbReference type="EMBL" id="CP043494">
    <property type="protein sequence ID" value="WNG47783.1"/>
    <property type="molecule type" value="Genomic_DNA"/>
</dbReference>
<evidence type="ECO:0000313" key="1">
    <source>
        <dbReference type="EMBL" id="WNG47783.1"/>
    </source>
</evidence>
<proteinExistence type="predicted"/>
<keyword evidence="2" id="KW-1185">Reference proteome</keyword>
<accession>A0ABY9WX97</accession>
<protein>
    <recommendedName>
        <fullName evidence="3">Coenzyme Q (Ubiquinone) biosynthesis protein Coq4</fullName>
    </recommendedName>
</protein>
<organism evidence="1 2">
    <name type="scientific">Archangium minus</name>
    <dbReference type="NCBI Taxonomy" id="83450"/>
    <lineage>
        <taxon>Bacteria</taxon>
        <taxon>Pseudomonadati</taxon>
        <taxon>Myxococcota</taxon>
        <taxon>Myxococcia</taxon>
        <taxon>Myxococcales</taxon>
        <taxon>Cystobacterineae</taxon>
        <taxon>Archangiaceae</taxon>
        <taxon>Archangium</taxon>
    </lineage>
</organism>
<dbReference type="Proteomes" id="UP001611383">
    <property type="component" value="Chromosome"/>
</dbReference>
<sequence>MTTKHWQTGTFLCKIPAMQSQTPTSFPPPPVLPENPSLITRLRAGLQTLKVLQVAPTNPAYGAVFYDSVEIGRCEELAHQFSRHAEGRRLLAEKPSLSAEELDLEALGKLPPGTFGYEFARYYREKNLQPIETLSPPKNDAQYIAKRLRETHDFIHLVTGYNIDVMGEMELQAFTLGNLHLRTSLLILLKSVGSLSQHIPDFDTAVFARRMWAAFRRGADSRQIASFHWEDHWETPLALLCEQLVAPSEVWN</sequence>
<name>A0ABY9WX97_9BACT</name>
<reference evidence="1 2" key="1">
    <citation type="submission" date="2019-08" db="EMBL/GenBank/DDBJ databases">
        <title>Archangium and Cystobacter genomes.</title>
        <authorList>
            <person name="Chen I.-C.K."/>
            <person name="Wielgoss S."/>
        </authorList>
    </citation>
    <scope>NUCLEOTIDE SEQUENCE [LARGE SCALE GENOMIC DNA]</scope>
    <source>
        <strain evidence="1 2">Cbm 6</strain>
    </source>
</reference>
<dbReference type="InterPro" id="IPR007715">
    <property type="entry name" value="Coq4"/>
</dbReference>
<dbReference type="PANTHER" id="PTHR12922">
    <property type="entry name" value="UBIQUINONE BIOSYNTHESIS PROTEIN"/>
    <property type="match status" value="1"/>
</dbReference>
<evidence type="ECO:0000313" key="2">
    <source>
        <dbReference type="Proteomes" id="UP001611383"/>
    </source>
</evidence>